<keyword evidence="31" id="KW-1185">Reference proteome</keyword>
<keyword evidence="10" id="KW-0378">Hydrolase</keyword>
<dbReference type="GO" id="GO:0008380">
    <property type="term" value="P:RNA splicing"/>
    <property type="evidence" value="ECO:0007669"/>
    <property type="project" value="UniProtKB-KW"/>
</dbReference>
<dbReference type="GO" id="GO:0009751">
    <property type="term" value="P:response to salicylic acid"/>
    <property type="evidence" value="ECO:0007669"/>
    <property type="project" value="UniProtKB-ARBA"/>
</dbReference>
<dbReference type="PANTHER" id="PTHR13954">
    <property type="entry name" value="IRE1-RELATED"/>
    <property type="match status" value="1"/>
</dbReference>
<evidence type="ECO:0000256" key="22">
    <source>
        <dbReference type="ARBA" id="ARBA00023268"/>
    </source>
</evidence>
<evidence type="ECO:0000256" key="17">
    <source>
        <dbReference type="ARBA" id="ARBA00023157"/>
    </source>
</evidence>
<evidence type="ECO:0000256" key="2">
    <source>
        <dbReference type="ARBA" id="ARBA00012513"/>
    </source>
</evidence>
<evidence type="ECO:0000259" key="28">
    <source>
        <dbReference type="PROSITE" id="PS50011"/>
    </source>
</evidence>
<keyword evidence="11" id="KW-0256">Endoplasmic reticulum</keyword>
<dbReference type="GO" id="GO:0004674">
    <property type="term" value="F:protein serine/threonine kinase activity"/>
    <property type="evidence" value="ECO:0007669"/>
    <property type="project" value="UniProtKB-KW"/>
</dbReference>
<dbReference type="GO" id="GO:0004521">
    <property type="term" value="F:RNA endonuclease activity"/>
    <property type="evidence" value="ECO:0007669"/>
    <property type="project" value="InterPro"/>
</dbReference>
<keyword evidence="12" id="KW-0067">ATP-binding</keyword>
<dbReference type="PROSITE" id="PS51392">
    <property type="entry name" value="KEN"/>
    <property type="match status" value="1"/>
</dbReference>
<dbReference type="FunFam" id="1.20.1440.180:FF:000002">
    <property type="entry name" value="Serine/threonine-protein kinase/endoribonuclease IRE1"/>
    <property type="match status" value="1"/>
</dbReference>
<evidence type="ECO:0000256" key="27">
    <source>
        <dbReference type="SAM" id="Phobius"/>
    </source>
</evidence>
<dbReference type="GO" id="GO:0036498">
    <property type="term" value="P:IRE1-mediated unfolded protein response"/>
    <property type="evidence" value="ECO:0007669"/>
    <property type="project" value="TreeGrafter"/>
</dbReference>
<reference evidence="30" key="1">
    <citation type="journal article" date="2020" name="bioRxiv">
        <title>Hybrid origin of Populus tomentosa Carr. identified through genome sequencing and phylogenomic analysis.</title>
        <authorList>
            <person name="An X."/>
            <person name="Gao K."/>
            <person name="Chen Z."/>
            <person name="Li J."/>
            <person name="Yang X."/>
            <person name="Yang X."/>
            <person name="Zhou J."/>
            <person name="Guo T."/>
            <person name="Zhao T."/>
            <person name="Huang S."/>
            <person name="Miao D."/>
            <person name="Khan W.U."/>
            <person name="Rao P."/>
            <person name="Ye M."/>
            <person name="Lei B."/>
            <person name="Liao W."/>
            <person name="Wang J."/>
            <person name="Ji L."/>
            <person name="Li Y."/>
            <person name="Guo B."/>
            <person name="Mustafa N.S."/>
            <person name="Li S."/>
            <person name="Yun Q."/>
            <person name="Keller S.R."/>
            <person name="Mao J."/>
            <person name="Zhang R."/>
            <person name="Strauss S.H."/>
        </authorList>
    </citation>
    <scope>NUCLEOTIDE SEQUENCE</scope>
    <source>
        <strain evidence="30">GM15</strain>
        <tissue evidence="30">Leaf</tissue>
    </source>
</reference>
<dbReference type="GO" id="GO:0006397">
    <property type="term" value="P:mRNA processing"/>
    <property type="evidence" value="ECO:0007669"/>
    <property type="project" value="UniProtKB-KW"/>
</dbReference>
<evidence type="ECO:0000256" key="12">
    <source>
        <dbReference type="ARBA" id="ARBA00022840"/>
    </source>
</evidence>
<keyword evidence="14 27" id="KW-1133">Transmembrane helix</keyword>
<evidence type="ECO:0000256" key="18">
    <source>
        <dbReference type="ARBA" id="ARBA00023163"/>
    </source>
</evidence>
<sequence length="938" mass="104683">MFSSSIGDVLDSERAGIVLTSGLDFTESTRAGGRSLKSFSIAISFLEDEESHGFEWVRILTAGAIDPMTQVAELVLRSRMADAVCEMVFLQYEDSTELVALLNGTIYFKDKISGKMLWSFSSGGPTYSSYQAPAKHDSDKEKGPGGLTGFFLDYGDDWQLYAHYKYSGGMKLPMNIEDFIKITPHMSEDGAVMLGSKKTTVFVVEAKTGRLIRTFKSPDSPSSLQSFEGGSGLHDDLNNNKDLLKSGSSNTAQVIYILRTDYALQTFGPNSDKVSWSAKVATIGATFLCKDVENPSEVFNLSFELDSDTPLSCQSRRIVVQRQDKSQYSSGDIHGEDKLPLSAPNLLLTTQPGVEKSLDDHHARMLLAAPIEHAKEMLALPSDSAAGEVHYRFGMLLMWSTTRSFILFVGILLLCFVLYLSKESFTLKGQLSGTGLKTSSSKKKKAKKSGKNNASVENGNGIALGEGVNKTLSDLNKLVDGGANGRRIGKLFVSNTEIAKGSNGTVVLEGVYEGRLVAVKRLVQTHHDVAWKEIQNLIASDRHPNIVRWYGVEYDKDFVYLSLERCTCSLDDLIQIYSDSSLNPVYGKDQTSRAAIEYKLRLDSVKGVMKDLNLWKSTGHPSPLLLTLMRDMVSGLVHLHELGIIHRDLKPQNVLIIKERSLCAKLSDMGISKRLLGDMSSLDRHATGKYFSSETISIQAQCSPLHGCGSSGWQAPEQLHHGRETRAVDLFSLGCVLFYCITGGRHPFGDHLERDVNIVKNQKDLFLVEYIPEAEDLISRLLNPDPELRPKALEVLHHPMFWNSELRLSFLRDTSDRVELEDRVSDSDILKALEGIAPTALGGGKWNEKMEPAFITDIGRHRRYKFDGIRDLLRVIRNKLNHYRELPKEIQELVGPVPEGYDNYFASRFPKLLIEVYKVVWKYCREEECFQKYIKSNV</sequence>
<keyword evidence="17" id="KW-1015">Disulfide bond</keyword>
<evidence type="ECO:0000256" key="3">
    <source>
        <dbReference type="ARBA" id="ARBA00022527"/>
    </source>
</evidence>
<feature type="domain" description="Protein kinase" evidence="28">
    <location>
        <begin position="492"/>
        <end position="801"/>
    </location>
</feature>
<keyword evidence="20" id="KW-0508">mRNA splicing</keyword>
<dbReference type="GO" id="GO:0051082">
    <property type="term" value="F:unfolded protein binding"/>
    <property type="evidence" value="ECO:0007669"/>
    <property type="project" value="TreeGrafter"/>
</dbReference>
<evidence type="ECO:0000256" key="6">
    <source>
        <dbReference type="ARBA" id="ARBA00022692"/>
    </source>
</evidence>
<keyword evidence="3" id="KW-0723">Serine/threonine-protein kinase</keyword>
<evidence type="ECO:0000256" key="24">
    <source>
        <dbReference type="ARBA" id="ARBA00048679"/>
    </source>
</evidence>
<dbReference type="InterPro" id="IPR008271">
    <property type="entry name" value="Ser/Thr_kinase_AS"/>
</dbReference>
<comment type="subunit">
    <text evidence="25">Homodimer; disulfide-linked. Dimer formation is driven by hydrophobic interactions within the N-terminal luminal domains and stabilized by disulfide bridges.</text>
</comment>
<dbReference type="InterPro" id="IPR045133">
    <property type="entry name" value="IRE1/2-like"/>
</dbReference>
<evidence type="ECO:0000256" key="11">
    <source>
        <dbReference type="ARBA" id="ARBA00022824"/>
    </source>
</evidence>
<dbReference type="AlphaFoldDB" id="A0A8X8CVL9"/>
<keyword evidence="8" id="KW-0547">Nucleotide-binding</keyword>
<dbReference type="PROSITE" id="PS50011">
    <property type="entry name" value="PROTEIN_KINASE_DOM"/>
    <property type="match status" value="1"/>
</dbReference>
<dbReference type="GO" id="GO:0016787">
    <property type="term" value="F:hydrolase activity"/>
    <property type="evidence" value="ECO:0007669"/>
    <property type="project" value="UniProtKB-KW"/>
</dbReference>
<evidence type="ECO:0000256" key="23">
    <source>
        <dbReference type="ARBA" id="ARBA00047899"/>
    </source>
</evidence>
<keyword evidence="16 27" id="KW-0472">Membrane</keyword>
<proteinExistence type="predicted"/>
<evidence type="ECO:0000256" key="7">
    <source>
        <dbReference type="ARBA" id="ARBA00022729"/>
    </source>
</evidence>
<keyword evidence="21" id="KW-0834">Unfolded protein response</keyword>
<feature type="region of interest" description="Disordered" evidence="26">
    <location>
        <begin position="430"/>
        <end position="458"/>
    </location>
</feature>
<comment type="catalytic activity">
    <reaction evidence="23">
        <text>L-threonyl-[protein] + ATP = O-phospho-L-threonyl-[protein] + ADP + H(+)</text>
        <dbReference type="Rhea" id="RHEA:46608"/>
        <dbReference type="Rhea" id="RHEA-COMP:11060"/>
        <dbReference type="Rhea" id="RHEA-COMP:11605"/>
        <dbReference type="ChEBI" id="CHEBI:15378"/>
        <dbReference type="ChEBI" id="CHEBI:30013"/>
        <dbReference type="ChEBI" id="CHEBI:30616"/>
        <dbReference type="ChEBI" id="CHEBI:61977"/>
        <dbReference type="ChEBI" id="CHEBI:456216"/>
        <dbReference type="EC" id="2.7.11.1"/>
    </reaction>
</comment>
<dbReference type="InterPro" id="IPR000719">
    <property type="entry name" value="Prot_kinase_dom"/>
</dbReference>
<keyword evidence="15" id="KW-0805">Transcription regulation</keyword>
<evidence type="ECO:0000256" key="21">
    <source>
        <dbReference type="ARBA" id="ARBA00023230"/>
    </source>
</evidence>
<evidence type="ECO:0000256" key="10">
    <source>
        <dbReference type="ARBA" id="ARBA00022801"/>
    </source>
</evidence>
<accession>A0A8X8CVL9</accession>
<evidence type="ECO:0000256" key="20">
    <source>
        <dbReference type="ARBA" id="ARBA00023187"/>
    </source>
</evidence>
<dbReference type="Pfam" id="PF00069">
    <property type="entry name" value="Pkinase"/>
    <property type="match status" value="1"/>
</dbReference>
<evidence type="ECO:0000256" key="25">
    <source>
        <dbReference type="ARBA" id="ARBA00065357"/>
    </source>
</evidence>
<dbReference type="GO" id="GO:0002376">
    <property type="term" value="P:immune system process"/>
    <property type="evidence" value="ECO:0007669"/>
    <property type="project" value="UniProtKB-KW"/>
</dbReference>
<dbReference type="EMBL" id="JAAWWB010000013">
    <property type="protein sequence ID" value="KAG6768204.1"/>
    <property type="molecule type" value="Genomic_DNA"/>
</dbReference>
<dbReference type="Proteomes" id="UP000886885">
    <property type="component" value="Chromosome 7A"/>
</dbReference>
<feature type="transmembrane region" description="Helical" evidence="27">
    <location>
        <begin position="396"/>
        <end position="420"/>
    </location>
</feature>
<feature type="compositionally biased region" description="Basic residues" evidence="26">
    <location>
        <begin position="440"/>
        <end position="450"/>
    </location>
</feature>
<dbReference type="OrthoDB" id="63989at2759"/>
<dbReference type="SMART" id="SM00580">
    <property type="entry name" value="PUG"/>
    <property type="match status" value="1"/>
</dbReference>
<keyword evidence="9" id="KW-0418">Kinase</keyword>
<evidence type="ECO:0000259" key="29">
    <source>
        <dbReference type="PROSITE" id="PS51392"/>
    </source>
</evidence>
<keyword evidence="5" id="KW-0808">Transferase</keyword>
<dbReference type="PROSITE" id="PS00108">
    <property type="entry name" value="PROTEIN_KINASE_ST"/>
    <property type="match status" value="1"/>
</dbReference>
<evidence type="ECO:0000256" key="4">
    <source>
        <dbReference type="ARBA" id="ARBA00022664"/>
    </source>
</evidence>
<evidence type="ECO:0000256" key="16">
    <source>
        <dbReference type="ARBA" id="ARBA00023136"/>
    </source>
</evidence>
<keyword evidence="13" id="KW-0391">Immunity</keyword>
<evidence type="ECO:0000256" key="1">
    <source>
        <dbReference type="ARBA" id="ARBA00004115"/>
    </source>
</evidence>
<dbReference type="PANTHER" id="PTHR13954:SF6">
    <property type="entry name" value="NON-SPECIFIC SERINE_THREONINE PROTEIN KINASE"/>
    <property type="match status" value="1"/>
</dbReference>
<dbReference type="GO" id="GO:0005524">
    <property type="term" value="F:ATP binding"/>
    <property type="evidence" value="ECO:0007669"/>
    <property type="project" value="UniProtKB-KW"/>
</dbReference>
<name>A0A8X8CVL9_POPTO</name>
<comment type="catalytic activity">
    <reaction evidence="24">
        <text>L-seryl-[protein] + ATP = O-phospho-L-seryl-[protein] + ADP + H(+)</text>
        <dbReference type="Rhea" id="RHEA:17989"/>
        <dbReference type="Rhea" id="RHEA-COMP:9863"/>
        <dbReference type="Rhea" id="RHEA-COMP:11604"/>
        <dbReference type="ChEBI" id="CHEBI:15378"/>
        <dbReference type="ChEBI" id="CHEBI:29999"/>
        <dbReference type="ChEBI" id="CHEBI:30616"/>
        <dbReference type="ChEBI" id="CHEBI:83421"/>
        <dbReference type="ChEBI" id="CHEBI:456216"/>
        <dbReference type="EC" id="2.7.11.1"/>
    </reaction>
</comment>
<evidence type="ECO:0000313" key="31">
    <source>
        <dbReference type="Proteomes" id="UP000886885"/>
    </source>
</evidence>
<evidence type="ECO:0000256" key="9">
    <source>
        <dbReference type="ARBA" id="ARBA00022777"/>
    </source>
</evidence>
<dbReference type="FunFam" id="1.10.510.10:FF:000463">
    <property type="entry name" value="Serine/threonine-protein kinase/endoribonuclease IRE1a"/>
    <property type="match status" value="1"/>
</dbReference>
<evidence type="ECO:0000256" key="13">
    <source>
        <dbReference type="ARBA" id="ARBA00022859"/>
    </source>
</evidence>
<comment type="caution">
    <text evidence="30">The sequence shown here is derived from an EMBL/GenBank/DDBJ whole genome shotgun (WGS) entry which is preliminary data.</text>
</comment>
<dbReference type="EC" id="2.7.11.1" evidence="2"/>
<keyword evidence="6 27" id="KW-0812">Transmembrane</keyword>
<protein>
    <recommendedName>
        <fullName evidence="2">non-specific serine/threonine protein kinase</fullName>
        <ecNumber evidence="2">2.7.11.1</ecNumber>
    </recommendedName>
</protein>
<evidence type="ECO:0000256" key="26">
    <source>
        <dbReference type="SAM" id="MobiDB-lite"/>
    </source>
</evidence>
<feature type="domain" description="KEN" evidence="29">
    <location>
        <begin position="804"/>
        <end position="936"/>
    </location>
</feature>
<dbReference type="CDD" id="cd10422">
    <property type="entry name" value="RNase_Ire1"/>
    <property type="match status" value="1"/>
</dbReference>
<dbReference type="Pfam" id="PF06479">
    <property type="entry name" value="Ribonuc_2-5A"/>
    <property type="match status" value="1"/>
</dbReference>
<evidence type="ECO:0000256" key="5">
    <source>
        <dbReference type="ARBA" id="ARBA00022679"/>
    </source>
</evidence>
<keyword evidence="7" id="KW-0732">Signal</keyword>
<comment type="subcellular location">
    <subcellularLocation>
        <location evidence="1">Endoplasmic reticulum membrane</location>
        <topology evidence="1">Single-pass type I membrane protein</topology>
    </subcellularLocation>
</comment>
<dbReference type="InterPro" id="IPR010513">
    <property type="entry name" value="KEN_dom"/>
</dbReference>
<evidence type="ECO:0000256" key="15">
    <source>
        <dbReference type="ARBA" id="ARBA00023015"/>
    </source>
</evidence>
<keyword evidence="22" id="KW-0511">Multifunctional enzyme</keyword>
<evidence type="ECO:0000313" key="30">
    <source>
        <dbReference type="EMBL" id="KAG6768204.1"/>
    </source>
</evidence>
<evidence type="ECO:0000256" key="19">
    <source>
        <dbReference type="ARBA" id="ARBA00023180"/>
    </source>
</evidence>
<dbReference type="SMART" id="SM00220">
    <property type="entry name" value="S_TKc"/>
    <property type="match status" value="1"/>
</dbReference>
<dbReference type="GO" id="GO:1990604">
    <property type="term" value="C:IRE1-TRAF2-ASK1 complex"/>
    <property type="evidence" value="ECO:0007669"/>
    <property type="project" value="TreeGrafter"/>
</dbReference>
<evidence type="ECO:0000256" key="8">
    <source>
        <dbReference type="ARBA" id="ARBA00022741"/>
    </source>
</evidence>
<keyword evidence="19" id="KW-0325">Glycoprotein</keyword>
<organism evidence="30 31">
    <name type="scientific">Populus tomentosa</name>
    <name type="common">Chinese white poplar</name>
    <dbReference type="NCBI Taxonomy" id="118781"/>
    <lineage>
        <taxon>Eukaryota</taxon>
        <taxon>Viridiplantae</taxon>
        <taxon>Streptophyta</taxon>
        <taxon>Embryophyta</taxon>
        <taxon>Tracheophyta</taxon>
        <taxon>Spermatophyta</taxon>
        <taxon>Magnoliopsida</taxon>
        <taxon>eudicotyledons</taxon>
        <taxon>Gunneridae</taxon>
        <taxon>Pentapetalae</taxon>
        <taxon>rosids</taxon>
        <taxon>fabids</taxon>
        <taxon>Malpighiales</taxon>
        <taxon>Salicaceae</taxon>
        <taxon>Saliceae</taxon>
        <taxon>Populus</taxon>
    </lineage>
</organism>
<gene>
    <name evidence="30" type="ORF">POTOM_027101</name>
</gene>
<keyword evidence="4" id="KW-0507">mRNA processing</keyword>
<dbReference type="FunFam" id="3.30.200.20:FF:000077">
    <property type="entry name" value="Putative Serine/threonine-protein kinase/endoribonuclease IRE1"/>
    <property type="match status" value="1"/>
</dbReference>
<evidence type="ECO:0000256" key="14">
    <source>
        <dbReference type="ARBA" id="ARBA00022989"/>
    </source>
</evidence>
<keyword evidence="18" id="KW-0804">Transcription</keyword>
<dbReference type="GO" id="GO:0042742">
    <property type="term" value="P:defense response to bacterium"/>
    <property type="evidence" value="ECO:0007669"/>
    <property type="project" value="UniProtKB-ARBA"/>
</dbReference>